<organism evidence="1 2">
    <name type="scientific">Desulfarculus baarsii (strain ATCC 33931 / DSM 2075 / LMG 7858 / VKM B-1802 / 2st14)</name>
    <dbReference type="NCBI Taxonomy" id="644282"/>
    <lineage>
        <taxon>Bacteria</taxon>
        <taxon>Pseudomonadati</taxon>
        <taxon>Thermodesulfobacteriota</taxon>
        <taxon>Desulfarculia</taxon>
        <taxon>Desulfarculales</taxon>
        <taxon>Desulfarculaceae</taxon>
        <taxon>Desulfarculus</taxon>
    </lineage>
</organism>
<protein>
    <submittedName>
        <fullName evidence="1">Uncharacterized protein</fullName>
    </submittedName>
</protein>
<keyword evidence="2" id="KW-1185">Reference proteome</keyword>
<dbReference type="EMBL" id="CP002085">
    <property type="protein sequence ID" value="ADK84331.1"/>
    <property type="molecule type" value="Genomic_DNA"/>
</dbReference>
<dbReference type="KEGG" id="dbr:Deba_0961"/>
<dbReference type="HOGENOM" id="CLU_2449764_0_0_7"/>
<reference evidence="1 2" key="1">
    <citation type="journal article" date="2010" name="Stand. Genomic Sci.">
        <title>Complete genome sequence of Desulfarculus baarsii type strain (2st14).</title>
        <authorList>
            <person name="Sun H."/>
            <person name="Spring S."/>
            <person name="Lapidus A."/>
            <person name="Davenport K."/>
            <person name="Del Rio T.G."/>
            <person name="Tice H."/>
            <person name="Nolan M."/>
            <person name="Copeland A."/>
            <person name="Cheng J.F."/>
            <person name="Lucas S."/>
            <person name="Tapia R."/>
            <person name="Goodwin L."/>
            <person name="Pitluck S."/>
            <person name="Ivanova N."/>
            <person name="Pagani I."/>
            <person name="Mavromatis K."/>
            <person name="Ovchinnikova G."/>
            <person name="Pati A."/>
            <person name="Chen A."/>
            <person name="Palaniappan K."/>
            <person name="Hauser L."/>
            <person name="Chang Y.J."/>
            <person name="Jeffries C.D."/>
            <person name="Detter J.C."/>
            <person name="Han C."/>
            <person name="Rohde M."/>
            <person name="Brambilla E."/>
            <person name="Goker M."/>
            <person name="Woyke T."/>
            <person name="Bristow J."/>
            <person name="Eisen J.A."/>
            <person name="Markowitz V."/>
            <person name="Hugenholtz P."/>
            <person name="Kyrpides N.C."/>
            <person name="Klenk H.P."/>
            <person name="Land M."/>
        </authorList>
    </citation>
    <scope>NUCLEOTIDE SEQUENCE [LARGE SCALE GENOMIC DNA]</scope>
    <source>
        <strain evidence="2">ATCC 33931 / DSM 2075 / LMG 7858 / VKM B-1802 / 2st14</strain>
    </source>
</reference>
<gene>
    <name evidence="1" type="ordered locus">Deba_0961</name>
</gene>
<accession>E1QFJ5</accession>
<dbReference type="AlphaFoldDB" id="E1QFJ5"/>
<dbReference type="Proteomes" id="UP000009047">
    <property type="component" value="Chromosome"/>
</dbReference>
<proteinExistence type="predicted"/>
<name>E1QFJ5_DESB2</name>
<evidence type="ECO:0000313" key="2">
    <source>
        <dbReference type="Proteomes" id="UP000009047"/>
    </source>
</evidence>
<sequence>MIAENDPTIEANFQRVLGLIRAQGVEQWTEGKIGAPDLPGLIYLCKFGFMTAVLTKGQIAQILGLDRAELRAMVKGWYDDHRRKGCGAC</sequence>
<dbReference type="RefSeq" id="WP_013257785.1">
    <property type="nucleotide sequence ID" value="NC_014365.1"/>
</dbReference>
<evidence type="ECO:0000313" key="1">
    <source>
        <dbReference type="EMBL" id="ADK84331.1"/>
    </source>
</evidence>
<dbReference type="OrthoDB" id="5520321at2"/>